<evidence type="ECO:0000256" key="1">
    <source>
        <dbReference type="SAM" id="Phobius"/>
    </source>
</evidence>
<keyword evidence="4" id="KW-1185">Reference proteome</keyword>
<protein>
    <recommendedName>
        <fullName evidence="2">Reverse transcriptase zinc-binding domain-containing protein</fullName>
    </recommendedName>
</protein>
<evidence type="ECO:0000313" key="3">
    <source>
        <dbReference type="EMBL" id="GAU46085.1"/>
    </source>
</evidence>
<name>A0A2Z6PBG6_TRISU</name>
<dbReference type="Pfam" id="PF13966">
    <property type="entry name" value="zf-RVT"/>
    <property type="match status" value="1"/>
</dbReference>
<evidence type="ECO:0000313" key="4">
    <source>
        <dbReference type="Proteomes" id="UP000242715"/>
    </source>
</evidence>
<keyword evidence="1" id="KW-0472">Membrane</keyword>
<feature type="transmembrane region" description="Helical" evidence="1">
    <location>
        <begin position="195"/>
        <end position="213"/>
    </location>
</feature>
<evidence type="ECO:0000259" key="2">
    <source>
        <dbReference type="Pfam" id="PF13966"/>
    </source>
</evidence>
<keyword evidence="1" id="KW-0812">Transmembrane</keyword>
<dbReference type="InterPro" id="IPR026960">
    <property type="entry name" value="RVT-Znf"/>
</dbReference>
<dbReference type="PANTHER" id="PTHR33116:SF78">
    <property type="entry name" value="OS12G0587133 PROTEIN"/>
    <property type="match status" value="1"/>
</dbReference>
<dbReference type="OrthoDB" id="696485at2759"/>
<feature type="transmembrane region" description="Helical" evidence="1">
    <location>
        <begin position="225"/>
        <end position="246"/>
    </location>
</feature>
<dbReference type="Proteomes" id="UP000242715">
    <property type="component" value="Unassembled WGS sequence"/>
</dbReference>
<dbReference type="AlphaFoldDB" id="A0A2Z6PBG6"/>
<reference evidence="4" key="1">
    <citation type="journal article" date="2017" name="Front. Plant Sci.">
        <title>Climate Clever Clovers: New Paradigm to Reduce the Environmental Footprint of Ruminants by Breeding Low Methanogenic Forages Utilizing Haplotype Variation.</title>
        <authorList>
            <person name="Kaur P."/>
            <person name="Appels R."/>
            <person name="Bayer P.E."/>
            <person name="Keeble-Gagnere G."/>
            <person name="Wang J."/>
            <person name="Hirakawa H."/>
            <person name="Shirasawa K."/>
            <person name="Vercoe P."/>
            <person name="Stefanova K."/>
            <person name="Durmic Z."/>
            <person name="Nichols P."/>
            <person name="Revell C."/>
            <person name="Isobe S.N."/>
            <person name="Edwards D."/>
            <person name="Erskine W."/>
        </authorList>
    </citation>
    <scope>NUCLEOTIDE SEQUENCE [LARGE SCALE GENOMIC DNA]</scope>
    <source>
        <strain evidence="4">cv. Daliak</strain>
    </source>
</reference>
<organism evidence="3 4">
    <name type="scientific">Trifolium subterraneum</name>
    <name type="common">Subterranean clover</name>
    <dbReference type="NCBI Taxonomy" id="3900"/>
    <lineage>
        <taxon>Eukaryota</taxon>
        <taxon>Viridiplantae</taxon>
        <taxon>Streptophyta</taxon>
        <taxon>Embryophyta</taxon>
        <taxon>Tracheophyta</taxon>
        <taxon>Spermatophyta</taxon>
        <taxon>Magnoliopsida</taxon>
        <taxon>eudicotyledons</taxon>
        <taxon>Gunneridae</taxon>
        <taxon>Pentapetalae</taxon>
        <taxon>rosids</taxon>
        <taxon>fabids</taxon>
        <taxon>Fabales</taxon>
        <taxon>Fabaceae</taxon>
        <taxon>Papilionoideae</taxon>
        <taxon>50 kb inversion clade</taxon>
        <taxon>NPAAA clade</taxon>
        <taxon>Hologalegina</taxon>
        <taxon>IRL clade</taxon>
        <taxon>Trifolieae</taxon>
        <taxon>Trifolium</taxon>
    </lineage>
</organism>
<keyword evidence="1" id="KW-1133">Transmembrane helix</keyword>
<dbReference type="PANTHER" id="PTHR33116">
    <property type="entry name" value="REVERSE TRANSCRIPTASE ZINC-BINDING DOMAIN-CONTAINING PROTEIN-RELATED-RELATED"/>
    <property type="match status" value="1"/>
</dbReference>
<proteinExistence type="predicted"/>
<dbReference type="EMBL" id="DF974175">
    <property type="protein sequence ID" value="GAU46085.1"/>
    <property type="molecule type" value="Genomic_DNA"/>
</dbReference>
<feature type="domain" description="Reverse transcriptase zinc-binding" evidence="2">
    <location>
        <begin position="129"/>
        <end position="196"/>
    </location>
</feature>
<gene>
    <name evidence="3" type="ORF">TSUD_239720</name>
</gene>
<accession>A0A2Z6PBG6</accession>
<sequence>MKFTKLRSRPDNFLHCRIKKCALMFCSDVLPLLLWFYFPGVGVVFASVVQVIPFLYLGLPVGGDARKIQFWLPLVDKIRARLSGWKCRYLSMGGRLVLLKSVLSSMPVYFLSFFKAPSASDTAMSTSYNRFLRVKPIPLKVNLFMWRLFLNRLPTKDNLHRRGVLDASGLLCATSCGQEETLDHLFFQCNMYGRIWPLISGWLGFEAVFPGSVDLHSTHFSGLGGASKSCNVLLISIWAAVLFTIWKDRNNRIFKNSHATIEALAEQVKFHTFWWLKSSFILFDFDYSVWRANPLNCCHTLV</sequence>